<evidence type="ECO:0000256" key="3">
    <source>
        <dbReference type="ARBA" id="ARBA00022519"/>
    </source>
</evidence>
<dbReference type="Gene3D" id="3.10.20.310">
    <property type="entry name" value="membrane protein fhac"/>
    <property type="match status" value="1"/>
</dbReference>
<evidence type="ECO:0000256" key="9">
    <source>
        <dbReference type="HAMAP-Rule" id="MF_00911"/>
    </source>
</evidence>
<dbReference type="EMBL" id="CXOI01000040">
    <property type="protein sequence ID" value="CTP88782.1"/>
    <property type="molecule type" value="Genomic_DNA"/>
</dbReference>
<keyword evidence="5 9" id="KW-0812">Transmembrane</keyword>
<comment type="subcellular location">
    <subcellularLocation>
        <location evidence="9">Cell inner membrane</location>
        <topology evidence="9">Single-pass type II membrane protein</topology>
    </subcellularLocation>
    <subcellularLocation>
        <location evidence="1">Membrane</location>
    </subcellularLocation>
    <text evidence="9">Localizes to the division septum.</text>
</comment>
<protein>
    <recommendedName>
        <fullName evidence="9">Cell division protein FtsQ</fullName>
    </recommendedName>
</protein>
<gene>
    <name evidence="9 12" type="primary">ftsQ</name>
    <name evidence="12" type="ORF">XTALMG727_2495</name>
</gene>
<name>A0A0K2ZUS4_9XANT</name>
<evidence type="ECO:0000256" key="10">
    <source>
        <dbReference type="SAM" id="MobiDB-lite"/>
    </source>
</evidence>
<keyword evidence="6 9" id="KW-1133">Transmembrane helix</keyword>
<dbReference type="InterPro" id="IPR026579">
    <property type="entry name" value="FtsQ"/>
</dbReference>
<evidence type="ECO:0000256" key="8">
    <source>
        <dbReference type="ARBA" id="ARBA00023306"/>
    </source>
</evidence>
<dbReference type="GO" id="GO:0090529">
    <property type="term" value="P:cell septum assembly"/>
    <property type="evidence" value="ECO:0007669"/>
    <property type="project" value="InterPro"/>
</dbReference>
<keyword evidence="13" id="KW-1185">Reference proteome</keyword>
<feature type="compositionally biased region" description="Low complexity" evidence="10">
    <location>
        <begin position="248"/>
        <end position="260"/>
    </location>
</feature>
<feature type="compositionally biased region" description="Basic and acidic residues" evidence="10">
    <location>
        <begin position="231"/>
        <end position="246"/>
    </location>
</feature>
<dbReference type="GO" id="GO:0005886">
    <property type="term" value="C:plasma membrane"/>
    <property type="evidence" value="ECO:0007669"/>
    <property type="project" value="UniProtKB-SubCell"/>
</dbReference>
<dbReference type="Proteomes" id="UP000046187">
    <property type="component" value="Unassembled WGS sequence"/>
</dbReference>
<accession>A0A0K2ZUS4</accession>
<feature type="domain" description="POTRA" evidence="11">
    <location>
        <begin position="34"/>
        <end position="103"/>
    </location>
</feature>
<evidence type="ECO:0000256" key="6">
    <source>
        <dbReference type="ARBA" id="ARBA00022989"/>
    </source>
</evidence>
<proteinExistence type="inferred from homology"/>
<dbReference type="GO" id="GO:0043093">
    <property type="term" value="P:FtsZ-dependent cytokinesis"/>
    <property type="evidence" value="ECO:0007669"/>
    <property type="project" value="UniProtKB-UniRule"/>
</dbReference>
<evidence type="ECO:0000256" key="5">
    <source>
        <dbReference type="ARBA" id="ARBA00022692"/>
    </source>
</evidence>
<dbReference type="Gene3D" id="3.40.50.11690">
    <property type="entry name" value="Cell division protein FtsQ/DivIB"/>
    <property type="match status" value="1"/>
</dbReference>
<dbReference type="PANTHER" id="PTHR35851">
    <property type="entry name" value="CELL DIVISION PROTEIN FTSQ"/>
    <property type="match status" value="1"/>
</dbReference>
<dbReference type="AlphaFoldDB" id="A0A0K2ZUS4"/>
<evidence type="ECO:0000313" key="12">
    <source>
        <dbReference type="EMBL" id="CTP88782.1"/>
    </source>
</evidence>
<comment type="subunit">
    <text evidence="9">Part of a complex composed of FtsB, FtsL and FtsQ.</text>
</comment>
<dbReference type="PANTHER" id="PTHR35851:SF1">
    <property type="entry name" value="CELL DIVISION PROTEIN FTSQ"/>
    <property type="match status" value="1"/>
</dbReference>
<comment type="function">
    <text evidence="9">Essential cell division protein. May link together the upstream cell division proteins, which are predominantly cytoplasmic, with the downstream cell division proteins, which are predominantly periplasmic. May control correct divisome assembly.</text>
</comment>
<evidence type="ECO:0000313" key="13">
    <source>
        <dbReference type="Proteomes" id="UP000046187"/>
    </source>
</evidence>
<dbReference type="InterPro" id="IPR013685">
    <property type="entry name" value="POTRA_FtsQ_type"/>
</dbReference>
<dbReference type="Pfam" id="PF03799">
    <property type="entry name" value="FtsQ_DivIB_C"/>
    <property type="match status" value="1"/>
</dbReference>
<keyword evidence="4 9" id="KW-0132">Cell division</keyword>
<keyword evidence="2 9" id="KW-1003">Cell membrane</keyword>
<keyword evidence="7 9" id="KW-0472">Membrane</keyword>
<evidence type="ECO:0000256" key="2">
    <source>
        <dbReference type="ARBA" id="ARBA00022475"/>
    </source>
</evidence>
<keyword evidence="3 9" id="KW-0997">Cell inner membrane</keyword>
<dbReference type="InterPro" id="IPR034746">
    <property type="entry name" value="POTRA"/>
</dbReference>
<dbReference type="PROSITE" id="PS51779">
    <property type="entry name" value="POTRA"/>
    <property type="match status" value="1"/>
</dbReference>
<dbReference type="RefSeq" id="WP_053835645.1">
    <property type="nucleotide sequence ID" value="NZ_CXOI01000040.1"/>
</dbReference>
<feature type="region of interest" description="Disordered" evidence="10">
    <location>
        <begin position="231"/>
        <end position="297"/>
    </location>
</feature>
<dbReference type="InterPro" id="IPR045335">
    <property type="entry name" value="FtsQ_C_sf"/>
</dbReference>
<keyword evidence="8 9" id="KW-0131">Cell cycle</keyword>
<evidence type="ECO:0000256" key="7">
    <source>
        <dbReference type="ARBA" id="ARBA00023136"/>
    </source>
</evidence>
<evidence type="ECO:0000256" key="4">
    <source>
        <dbReference type="ARBA" id="ARBA00022618"/>
    </source>
</evidence>
<comment type="similarity">
    <text evidence="9">Belongs to the FtsQ/DivIB family. FtsQ subfamily.</text>
</comment>
<dbReference type="GO" id="GO:0032153">
    <property type="term" value="C:cell division site"/>
    <property type="evidence" value="ECO:0007669"/>
    <property type="project" value="UniProtKB-UniRule"/>
</dbReference>
<sequence>MSALLRILAWLLALALVALPVVAVLNGWVGAERWPLSRLQVSGDFKRVPAEQLRQVVLPYARRGFFAVRLQDAQNAIERLPWVESARVRKRWPDVLEVRVTEHRPFARWGSDRMLSEQGRIFALPSELRGMALPQLAGPDAKAQDVIALYNESRALFAPAGLQVDGVAMDARGSWSLQLGNGVQVVVGRDDARARLERFVRVLPQLATPEQAPIARADLRYTNGFTVSRKVVESGDRGPGSGDHKPSRAAAGPAARAGTAWLTPRPRTLAVAPPSPVPGPRSLVPSPHSLLLRSTHT</sequence>
<reference evidence="13" key="1">
    <citation type="submission" date="2015-07" db="EMBL/GenBank/DDBJ databases">
        <authorList>
            <person name="Wibberg D."/>
        </authorList>
    </citation>
    <scope>NUCLEOTIDE SEQUENCE [LARGE SCALE GENOMIC DNA]</scope>
</reference>
<dbReference type="HAMAP" id="MF_00911">
    <property type="entry name" value="FtsQ_subfam"/>
    <property type="match status" value="1"/>
</dbReference>
<dbReference type="Pfam" id="PF08478">
    <property type="entry name" value="POTRA_1"/>
    <property type="match status" value="1"/>
</dbReference>
<evidence type="ECO:0000259" key="11">
    <source>
        <dbReference type="PROSITE" id="PS51779"/>
    </source>
</evidence>
<dbReference type="InterPro" id="IPR005548">
    <property type="entry name" value="Cell_div_FtsQ/DivIB_C"/>
</dbReference>
<organism evidence="12 13">
    <name type="scientific">Xanthomonas graminis pv. arrhenatheri LMG 727</name>
    <dbReference type="NCBI Taxonomy" id="1195923"/>
    <lineage>
        <taxon>Bacteria</taxon>
        <taxon>Pseudomonadati</taxon>
        <taxon>Pseudomonadota</taxon>
        <taxon>Gammaproteobacteria</taxon>
        <taxon>Lysobacterales</taxon>
        <taxon>Lysobacteraceae</taxon>
        <taxon>Xanthomonas</taxon>
        <taxon>Xanthomonas translucens group</taxon>
        <taxon>Xanthomonas graminis</taxon>
    </lineage>
</organism>
<evidence type="ECO:0000256" key="1">
    <source>
        <dbReference type="ARBA" id="ARBA00004370"/>
    </source>
</evidence>